<evidence type="ECO:0000256" key="9">
    <source>
        <dbReference type="ARBA" id="ARBA00048968"/>
    </source>
</evidence>
<comment type="catalytic activity">
    <reaction evidence="10">
        <text>S-methyl-5'-thioadenosine + phosphate = 5-(methylsulfanyl)-alpha-D-ribose 1-phosphate + adenine</text>
        <dbReference type="Rhea" id="RHEA:11852"/>
        <dbReference type="ChEBI" id="CHEBI:16708"/>
        <dbReference type="ChEBI" id="CHEBI:17509"/>
        <dbReference type="ChEBI" id="CHEBI:43474"/>
        <dbReference type="ChEBI" id="CHEBI:58533"/>
        <dbReference type="EC" id="2.4.2.28"/>
    </reaction>
    <physiologicalReaction direction="left-to-right" evidence="10">
        <dbReference type="Rhea" id="RHEA:11853"/>
    </physiologicalReaction>
</comment>
<dbReference type="GO" id="GO:0016787">
    <property type="term" value="F:hydrolase activity"/>
    <property type="evidence" value="ECO:0007669"/>
    <property type="project" value="UniProtKB-KW"/>
</dbReference>
<evidence type="ECO:0000256" key="1">
    <source>
        <dbReference type="ARBA" id="ARBA00000553"/>
    </source>
</evidence>
<evidence type="ECO:0000256" key="10">
    <source>
        <dbReference type="ARBA" id="ARBA00049893"/>
    </source>
</evidence>
<dbReference type="PANTHER" id="PTHR30616:SF2">
    <property type="entry name" value="PURINE NUCLEOSIDE PHOSPHORYLASE LACC1"/>
    <property type="match status" value="1"/>
</dbReference>
<dbReference type="InterPro" id="IPR011324">
    <property type="entry name" value="Cytotoxic_necrot_fac-like_cat"/>
</dbReference>
<evidence type="ECO:0000256" key="2">
    <source>
        <dbReference type="ARBA" id="ARBA00003215"/>
    </source>
</evidence>
<keyword evidence="4" id="KW-0808">Transferase</keyword>
<dbReference type="GO" id="GO:0005507">
    <property type="term" value="F:copper ion binding"/>
    <property type="evidence" value="ECO:0007669"/>
    <property type="project" value="TreeGrafter"/>
</dbReference>
<comment type="function">
    <text evidence="2">Purine nucleoside enzyme that catalyzes the phosphorolysis of adenosine and inosine nucleosides, yielding D-ribose 1-phosphate and the respective free bases, adenine and hypoxanthine. Also catalyzes the phosphorolysis of S-methyl-5'-thioadenosine into adenine and S-methyl-5-thio-alpha-D-ribose 1-phosphate. Also has adenosine deaminase activity.</text>
</comment>
<dbReference type="InterPro" id="IPR003730">
    <property type="entry name" value="Cu_polyphenol_OxRdtase"/>
</dbReference>
<evidence type="ECO:0000256" key="3">
    <source>
        <dbReference type="ARBA" id="ARBA00007353"/>
    </source>
</evidence>
<dbReference type="NCBIfam" id="TIGR00726">
    <property type="entry name" value="peptidoglycan editing factor PgeF"/>
    <property type="match status" value="1"/>
</dbReference>
<evidence type="ECO:0000256" key="8">
    <source>
        <dbReference type="ARBA" id="ARBA00047989"/>
    </source>
</evidence>
<dbReference type="Pfam" id="PF02578">
    <property type="entry name" value="Cu-oxidase_4"/>
    <property type="match status" value="1"/>
</dbReference>
<evidence type="ECO:0000313" key="12">
    <source>
        <dbReference type="EMBL" id="NDL66311.1"/>
    </source>
</evidence>
<dbReference type="Proteomes" id="UP000461585">
    <property type="component" value="Unassembled WGS sequence"/>
</dbReference>
<dbReference type="SUPFAM" id="SSF64438">
    <property type="entry name" value="CNF1/YfiH-like putative cysteine hydrolases"/>
    <property type="match status" value="1"/>
</dbReference>
<keyword evidence="5" id="KW-0479">Metal-binding</keyword>
<comment type="catalytic activity">
    <reaction evidence="8">
        <text>adenosine + H2O + H(+) = inosine + NH4(+)</text>
        <dbReference type="Rhea" id="RHEA:24408"/>
        <dbReference type="ChEBI" id="CHEBI:15377"/>
        <dbReference type="ChEBI" id="CHEBI:15378"/>
        <dbReference type="ChEBI" id="CHEBI:16335"/>
        <dbReference type="ChEBI" id="CHEBI:17596"/>
        <dbReference type="ChEBI" id="CHEBI:28938"/>
        <dbReference type="EC" id="3.5.4.4"/>
    </reaction>
    <physiologicalReaction direction="left-to-right" evidence="8">
        <dbReference type="Rhea" id="RHEA:24409"/>
    </physiologicalReaction>
</comment>
<dbReference type="EMBL" id="JAAEEH010000001">
    <property type="protein sequence ID" value="NDL66311.1"/>
    <property type="molecule type" value="Genomic_DNA"/>
</dbReference>
<comment type="catalytic activity">
    <reaction evidence="9">
        <text>adenosine + phosphate = alpha-D-ribose 1-phosphate + adenine</text>
        <dbReference type="Rhea" id="RHEA:27642"/>
        <dbReference type="ChEBI" id="CHEBI:16335"/>
        <dbReference type="ChEBI" id="CHEBI:16708"/>
        <dbReference type="ChEBI" id="CHEBI:43474"/>
        <dbReference type="ChEBI" id="CHEBI:57720"/>
        <dbReference type="EC" id="2.4.2.1"/>
    </reaction>
    <physiologicalReaction direction="left-to-right" evidence="9">
        <dbReference type="Rhea" id="RHEA:27643"/>
    </physiologicalReaction>
</comment>
<comment type="catalytic activity">
    <reaction evidence="1">
        <text>inosine + phosphate = alpha-D-ribose 1-phosphate + hypoxanthine</text>
        <dbReference type="Rhea" id="RHEA:27646"/>
        <dbReference type="ChEBI" id="CHEBI:17368"/>
        <dbReference type="ChEBI" id="CHEBI:17596"/>
        <dbReference type="ChEBI" id="CHEBI:43474"/>
        <dbReference type="ChEBI" id="CHEBI:57720"/>
        <dbReference type="EC" id="2.4.2.1"/>
    </reaction>
    <physiologicalReaction direction="left-to-right" evidence="1">
        <dbReference type="Rhea" id="RHEA:27647"/>
    </physiologicalReaction>
</comment>
<accession>A0A7X5HTV0</accession>
<reference evidence="12 13" key="1">
    <citation type="submission" date="2020-01" db="EMBL/GenBank/DDBJ databases">
        <title>Anaeroalcalibacter tamaniensis gen. nov., sp. nov., moderately halophilic strictly anaerobic fermenter bacterium from mud volcano of Taman peninsula.</title>
        <authorList>
            <person name="Frolova A."/>
            <person name="Merkel A.Y."/>
            <person name="Slobodkin A.I."/>
        </authorList>
    </citation>
    <scope>NUCLEOTIDE SEQUENCE [LARGE SCALE GENOMIC DNA]</scope>
    <source>
        <strain evidence="12 13">F-3ap</strain>
    </source>
</reference>
<evidence type="ECO:0000256" key="11">
    <source>
        <dbReference type="RuleBase" id="RU361274"/>
    </source>
</evidence>
<proteinExistence type="inferred from homology"/>
<keyword evidence="13" id="KW-1185">Reference proteome</keyword>
<dbReference type="PANTHER" id="PTHR30616">
    <property type="entry name" value="UNCHARACTERIZED PROTEIN YFIH"/>
    <property type="match status" value="1"/>
</dbReference>
<keyword evidence="7" id="KW-0862">Zinc</keyword>
<dbReference type="GO" id="GO:0017061">
    <property type="term" value="F:S-methyl-5-thioadenosine phosphorylase activity"/>
    <property type="evidence" value="ECO:0007669"/>
    <property type="project" value="UniProtKB-EC"/>
</dbReference>
<sequence length="278" mass="29872">MEEMLLTEREGVPFLEFAHFKESGLVSHGFSTRHGGVSPSPFDTLNLGLGRGDDPAHVVENFTRICKALEIPPRSLVFSDQVHGSGLLEVGLGDRGKGLFRESDIRNVDGLMTDSPGVALATFYADCVPLFFLDPAHKAVALSHAGWRGTVDGIGPKTVAAMAKRFQSVPGELLVGIGPSIGPCCFQVSEEVVDAFKRLFSPDMLERIAKPEGNGKHRIDLWLANRMLLEDSGVLPGNIHGAHLCTKCNGKDFFSHRAMGSNRGSLAAILALKEGGAR</sequence>
<keyword evidence="6" id="KW-0378">Hydrolase</keyword>
<evidence type="ECO:0000256" key="7">
    <source>
        <dbReference type="ARBA" id="ARBA00022833"/>
    </source>
</evidence>
<name>A0A7X5HTV0_9FIRM</name>
<dbReference type="Gene3D" id="3.60.140.10">
    <property type="entry name" value="CNF1/YfiH-like putative cysteine hydrolases"/>
    <property type="match status" value="1"/>
</dbReference>
<dbReference type="InterPro" id="IPR038371">
    <property type="entry name" value="Cu_polyphenol_OxRdtase_sf"/>
</dbReference>
<organism evidence="12 13">
    <name type="scientific">Anaerotalea alkaliphila</name>
    <dbReference type="NCBI Taxonomy" id="2662126"/>
    <lineage>
        <taxon>Bacteria</taxon>
        <taxon>Bacillati</taxon>
        <taxon>Bacillota</taxon>
        <taxon>Clostridia</taxon>
        <taxon>Eubacteriales</taxon>
        <taxon>Anaerotalea</taxon>
    </lineage>
</organism>
<comment type="similarity">
    <text evidence="3 11">Belongs to the purine nucleoside phosphorylase YfiH/LACC1 family.</text>
</comment>
<comment type="caution">
    <text evidence="12">The sequence shown here is derived from an EMBL/GenBank/DDBJ whole genome shotgun (WGS) entry which is preliminary data.</text>
</comment>
<protein>
    <recommendedName>
        <fullName evidence="11">Purine nucleoside phosphorylase</fullName>
    </recommendedName>
</protein>
<gene>
    <name evidence="12" type="primary">pgeF</name>
    <name evidence="12" type="ORF">GXN74_00935</name>
</gene>
<evidence type="ECO:0000313" key="13">
    <source>
        <dbReference type="Proteomes" id="UP000461585"/>
    </source>
</evidence>
<evidence type="ECO:0000256" key="6">
    <source>
        <dbReference type="ARBA" id="ARBA00022801"/>
    </source>
</evidence>
<dbReference type="CDD" id="cd16833">
    <property type="entry name" value="YfiH"/>
    <property type="match status" value="1"/>
</dbReference>
<evidence type="ECO:0000256" key="5">
    <source>
        <dbReference type="ARBA" id="ARBA00022723"/>
    </source>
</evidence>
<dbReference type="RefSeq" id="WP_162369030.1">
    <property type="nucleotide sequence ID" value="NZ_JAAEEH010000001.1"/>
</dbReference>
<evidence type="ECO:0000256" key="4">
    <source>
        <dbReference type="ARBA" id="ARBA00022679"/>
    </source>
</evidence>
<dbReference type="AlphaFoldDB" id="A0A7X5HTV0"/>